<dbReference type="Proteomes" id="UP000322234">
    <property type="component" value="Unassembled WGS sequence"/>
</dbReference>
<comment type="caution">
    <text evidence="2">The sequence shown here is derived from an EMBL/GenBank/DDBJ whole genome shotgun (WGS) entry which is preliminary data.</text>
</comment>
<keyword evidence="3" id="KW-1185">Reference proteome</keyword>
<protein>
    <submittedName>
        <fullName evidence="2">Uncharacterized protein</fullName>
    </submittedName>
</protein>
<gene>
    <name evidence="2" type="ORF">E5288_WYG001940</name>
</gene>
<dbReference type="EMBL" id="VBQZ03000062">
    <property type="protein sequence ID" value="MXQ90283.1"/>
    <property type="molecule type" value="Genomic_DNA"/>
</dbReference>
<evidence type="ECO:0000313" key="3">
    <source>
        <dbReference type="Proteomes" id="UP000322234"/>
    </source>
</evidence>
<organism evidence="2 3">
    <name type="scientific">Bos mutus</name>
    <name type="common">wild yak</name>
    <dbReference type="NCBI Taxonomy" id="72004"/>
    <lineage>
        <taxon>Eukaryota</taxon>
        <taxon>Metazoa</taxon>
        <taxon>Chordata</taxon>
        <taxon>Craniata</taxon>
        <taxon>Vertebrata</taxon>
        <taxon>Euteleostomi</taxon>
        <taxon>Mammalia</taxon>
        <taxon>Eutheria</taxon>
        <taxon>Laurasiatheria</taxon>
        <taxon>Artiodactyla</taxon>
        <taxon>Ruminantia</taxon>
        <taxon>Pecora</taxon>
        <taxon>Bovidae</taxon>
        <taxon>Bovinae</taxon>
        <taxon>Bos</taxon>
    </lineage>
</organism>
<dbReference type="AlphaFoldDB" id="A0A6B0RSI1"/>
<feature type="region of interest" description="Disordered" evidence="1">
    <location>
        <begin position="151"/>
        <end position="181"/>
    </location>
</feature>
<evidence type="ECO:0000256" key="1">
    <source>
        <dbReference type="SAM" id="MobiDB-lite"/>
    </source>
</evidence>
<reference evidence="2" key="1">
    <citation type="submission" date="2019-10" db="EMBL/GenBank/DDBJ databases">
        <title>The sequence and de novo assembly of the wild yak genome.</title>
        <authorList>
            <person name="Liu Y."/>
        </authorList>
    </citation>
    <scope>NUCLEOTIDE SEQUENCE [LARGE SCALE GENOMIC DNA]</scope>
    <source>
        <strain evidence="2">WY2019</strain>
    </source>
</reference>
<sequence>MYSRFILESKVGHEEKGKERKQEDQKPSLDTELFDSREEGWHPLPHTGLLVLGGQDLLHFAHERTLVSNTIAPPDSKWLLFFSLGSVLLLLRRIPREEMPHDPSLTIAKQIRSCVCAFQLIFLKFDFFPAKGAQRHNLELDDSLLKMLTQKGSRGQVEQRTAREERRKGGKEKDGEKRKKRTMDKCAIYCALE</sequence>
<proteinExistence type="predicted"/>
<evidence type="ECO:0000313" key="2">
    <source>
        <dbReference type="EMBL" id="MXQ90283.1"/>
    </source>
</evidence>
<feature type="compositionally biased region" description="Basic and acidic residues" evidence="1">
    <location>
        <begin position="160"/>
        <end position="177"/>
    </location>
</feature>
<name>A0A6B0RSI1_9CETA</name>
<accession>A0A6B0RSI1</accession>